<reference evidence="1 2" key="1">
    <citation type="submission" date="2023-08" db="EMBL/GenBank/DDBJ databases">
        <title>A Necator americanus chromosomal reference genome.</title>
        <authorList>
            <person name="Ilik V."/>
            <person name="Petrzelkova K.J."/>
            <person name="Pardy F."/>
            <person name="Fuh T."/>
            <person name="Niatou-Singa F.S."/>
            <person name="Gouil Q."/>
            <person name="Baker L."/>
            <person name="Ritchie M.E."/>
            <person name="Jex A.R."/>
            <person name="Gazzola D."/>
            <person name="Li H."/>
            <person name="Toshio Fujiwara R."/>
            <person name="Zhan B."/>
            <person name="Aroian R.V."/>
            <person name="Pafco B."/>
            <person name="Schwarz E.M."/>
        </authorList>
    </citation>
    <scope>NUCLEOTIDE SEQUENCE [LARGE SCALE GENOMIC DNA]</scope>
    <source>
        <strain evidence="1 2">Aroian</strain>
        <tissue evidence="1">Whole animal</tissue>
    </source>
</reference>
<organism evidence="1 2">
    <name type="scientific">Necator americanus</name>
    <name type="common">Human hookworm</name>
    <dbReference type="NCBI Taxonomy" id="51031"/>
    <lineage>
        <taxon>Eukaryota</taxon>
        <taxon>Metazoa</taxon>
        <taxon>Ecdysozoa</taxon>
        <taxon>Nematoda</taxon>
        <taxon>Chromadorea</taxon>
        <taxon>Rhabditida</taxon>
        <taxon>Rhabditina</taxon>
        <taxon>Rhabditomorpha</taxon>
        <taxon>Strongyloidea</taxon>
        <taxon>Ancylostomatidae</taxon>
        <taxon>Bunostominae</taxon>
        <taxon>Necator</taxon>
    </lineage>
</organism>
<dbReference type="Proteomes" id="UP001303046">
    <property type="component" value="Unassembled WGS sequence"/>
</dbReference>
<dbReference type="EMBL" id="JAVFWL010000006">
    <property type="protein sequence ID" value="KAK6767001.1"/>
    <property type="molecule type" value="Genomic_DNA"/>
</dbReference>
<proteinExistence type="predicted"/>
<keyword evidence="2" id="KW-1185">Reference proteome</keyword>
<gene>
    <name evidence="1" type="primary">Necator_chrX.g26500</name>
    <name evidence="1" type="ORF">RB195_026333</name>
</gene>
<accession>A0ABR1EWI3</accession>
<protein>
    <submittedName>
        <fullName evidence="1">Uncharacterized protein</fullName>
    </submittedName>
</protein>
<comment type="caution">
    <text evidence="1">The sequence shown here is derived from an EMBL/GenBank/DDBJ whole genome shotgun (WGS) entry which is preliminary data.</text>
</comment>
<evidence type="ECO:0000313" key="1">
    <source>
        <dbReference type="EMBL" id="KAK6767001.1"/>
    </source>
</evidence>
<evidence type="ECO:0000313" key="2">
    <source>
        <dbReference type="Proteomes" id="UP001303046"/>
    </source>
</evidence>
<name>A0ABR1EWI3_NECAM</name>
<sequence length="91" mass="10145">MDGPSRHDKIGKSFSWFNPLKAICSDVEFLSRSSGFNFGPEIANNDLVKGTTKIAEACVRPHVFIRRLPVQVVICSKDVHCHTRVDDDDAT</sequence>